<gene>
    <name evidence="2" type="ORF">SDC9_211234</name>
</gene>
<feature type="region of interest" description="Disordered" evidence="1">
    <location>
        <begin position="85"/>
        <end position="138"/>
    </location>
</feature>
<protein>
    <submittedName>
        <fullName evidence="2">Uncharacterized protein</fullName>
    </submittedName>
</protein>
<evidence type="ECO:0000313" key="2">
    <source>
        <dbReference type="EMBL" id="MPN63475.1"/>
    </source>
</evidence>
<comment type="caution">
    <text evidence="2">The sequence shown here is derived from an EMBL/GenBank/DDBJ whole genome shotgun (WGS) entry which is preliminary data.</text>
</comment>
<sequence length="138" mass="15118">MRVHRWNAGRTRQAGPGRPRHARLPEGGWPGKACAGAFRANRLPARNAVSVTVCPRQPVQSGHRHSATRWKAIYDADPHRGDCVPGIARTGTGQPTPGCALPLLRVRRPPPRQQLRRDLQRPARRAGHGALEHAAITP</sequence>
<accession>A0A645JIF3</accession>
<proteinExistence type="predicted"/>
<organism evidence="2">
    <name type="scientific">bioreactor metagenome</name>
    <dbReference type="NCBI Taxonomy" id="1076179"/>
    <lineage>
        <taxon>unclassified sequences</taxon>
        <taxon>metagenomes</taxon>
        <taxon>ecological metagenomes</taxon>
    </lineage>
</organism>
<evidence type="ECO:0000256" key="1">
    <source>
        <dbReference type="SAM" id="MobiDB-lite"/>
    </source>
</evidence>
<name>A0A645JIF3_9ZZZZ</name>
<dbReference type="EMBL" id="VSSQ01142960">
    <property type="protein sequence ID" value="MPN63475.1"/>
    <property type="molecule type" value="Genomic_DNA"/>
</dbReference>
<dbReference type="AlphaFoldDB" id="A0A645JIF3"/>
<reference evidence="2" key="1">
    <citation type="submission" date="2019-08" db="EMBL/GenBank/DDBJ databases">
        <authorList>
            <person name="Kucharzyk K."/>
            <person name="Murdoch R.W."/>
            <person name="Higgins S."/>
            <person name="Loffler F."/>
        </authorList>
    </citation>
    <scope>NUCLEOTIDE SEQUENCE</scope>
</reference>
<feature type="region of interest" description="Disordered" evidence="1">
    <location>
        <begin position="1"/>
        <end position="28"/>
    </location>
</feature>